<evidence type="ECO:0000313" key="4">
    <source>
        <dbReference type="Proteomes" id="UP001326715"/>
    </source>
</evidence>
<evidence type="ECO:0000313" key="2">
    <source>
        <dbReference type="EMBL" id="WQG93068.1"/>
    </source>
</evidence>
<dbReference type="Pfam" id="PF12771">
    <property type="entry name" value="SusD-like_2"/>
    <property type="match status" value="1"/>
</dbReference>
<reference evidence="2 4" key="2">
    <citation type="submission" date="2023-11" db="EMBL/GenBank/DDBJ databases">
        <title>MicrobeMod: A computational toolkit for identifying prokaryotic methylation and restriction-modification with nanopore sequencing.</title>
        <authorList>
            <person name="Crits-Christoph A."/>
            <person name="Kang S.C."/>
            <person name="Lee H."/>
            <person name="Ostrov N."/>
        </authorList>
    </citation>
    <scope>NUCLEOTIDE SEQUENCE [LARGE SCALE GENOMIC DNA]</scope>
    <source>
        <strain evidence="2 4">ATCC 23090</strain>
    </source>
</reference>
<name>A0A1K1QCG9_9BACT</name>
<evidence type="ECO:0000313" key="1">
    <source>
        <dbReference type="EMBL" id="SFW57624.1"/>
    </source>
</evidence>
<dbReference type="Proteomes" id="UP001326715">
    <property type="component" value="Chromosome"/>
</dbReference>
<dbReference type="SUPFAM" id="SSF48452">
    <property type="entry name" value="TPR-like"/>
    <property type="match status" value="1"/>
</dbReference>
<accession>A0A1K1QCG9</accession>
<dbReference type="RefSeq" id="WP_072360796.1">
    <property type="nucleotide sequence ID" value="NZ_CP139972.1"/>
</dbReference>
<dbReference type="STRING" id="1004.SAMN05661012_02699"/>
<gene>
    <name evidence="1" type="ORF">SAMN05661012_02699</name>
    <name evidence="2" type="ORF">SR876_16220</name>
</gene>
<dbReference type="InterPro" id="IPR011990">
    <property type="entry name" value="TPR-like_helical_dom_sf"/>
</dbReference>
<dbReference type="OrthoDB" id="9766256at2"/>
<dbReference type="EMBL" id="FPIZ01000007">
    <property type="protein sequence ID" value="SFW57624.1"/>
    <property type="molecule type" value="Genomic_DNA"/>
</dbReference>
<keyword evidence="4" id="KW-1185">Reference proteome</keyword>
<keyword evidence="2" id="KW-0449">Lipoprotein</keyword>
<dbReference type="PROSITE" id="PS51257">
    <property type="entry name" value="PROKAR_LIPOPROTEIN"/>
    <property type="match status" value="1"/>
</dbReference>
<organism evidence="1 3">
    <name type="scientific">Chitinophaga sancti</name>
    <dbReference type="NCBI Taxonomy" id="1004"/>
    <lineage>
        <taxon>Bacteria</taxon>
        <taxon>Pseudomonadati</taxon>
        <taxon>Bacteroidota</taxon>
        <taxon>Chitinophagia</taxon>
        <taxon>Chitinophagales</taxon>
        <taxon>Chitinophagaceae</taxon>
        <taxon>Chitinophaga</taxon>
    </lineage>
</organism>
<dbReference type="AlphaFoldDB" id="A0A1K1QCG9"/>
<proteinExistence type="predicted"/>
<evidence type="ECO:0000313" key="3">
    <source>
        <dbReference type="Proteomes" id="UP000183788"/>
    </source>
</evidence>
<dbReference type="Proteomes" id="UP000183788">
    <property type="component" value="Unassembled WGS sequence"/>
</dbReference>
<dbReference type="Gene3D" id="1.25.40.390">
    <property type="match status" value="1"/>
</dbReference>
<protein>
    <submittedName>
        <fullName evidence="1">Starch-binding associating with outer membrane</fullName>
    </submittedName>
    <submittedName>
        <fullName evidence="2">SusD/RagB family nutrient-binding outer membrane lipoprotein</fullName>
    </submittedName>
</protein>
<reference evidence="1 3" key="1">
    <citation type="submission" date="2016-11" db="EMBL/GenBank/DDBJ databases">
        <authorList>
            <person name="Jaros S."/>
            <person name="Januszkiewicz K."/>
            <person name="Wedrychowicz H."/>
        </authorList>
    </citation>
    <scope>NUCLEOTIDE SEQUENCE [LARGE SCALE GENOMIC DNA]</scope>
    <source>
        <strain evidence="1 3">DSM 784</strain>
    </source>
</reference>
<sequence length="533" mass="59346">MKKYIYRSTLGLVFAMAVSSCNKNLESINNDPNHITSSSMDYNLLFTAVQAYTAGTDYEAWRNSMIYCSTMIQHLSSLQGYWNGDKYTYSGGYNSAYWDRQFPNAVTNVVETLNNWKDKTTYANAYNITRIMKVVVFQRMTDLYGDVPYSEAGKGYSGGITYPKYDKQQAIYMDMLNELNEAAKALDANATNTLKNADVMYQGDVTKWKKFAYSQMLRLAMRMTKVDPATAQTWVQTAVAGGLFTSNDDNAIIKHDAVTSTNSNGNGLTLAYNDPNASRVSQSFIDRMKNTNDPRLIYYATVCTNPGVAFGSSGYDYGDTTWAKQLGMPNGYDQQGATTTTDLHYAANYPGNKTDFTSYAINSYSVVNRYTFARLDAPSFILTYAENQLLLAEAALRGWVSGNAADYYNAGVTAAMNQLTQTGAGAGVSAAQIAAYLAANPFNAADGYNQINTQYYIATFMDEYEAWSNWRRSGYPVLQQVVYIGNVTNGTIPRRFTYPTSEATINATNYNDAISRYTDGDKMTSRMWWDAAQ</sequence>
<dbReference type="InterPro" id="IPR041662">
    <property type="entry name" value="SusD-like_2"/>
</dbReference>
<dbReference type="EMBL" id="CP140154">
    <property type="protein sequence ID" value="WQG93068.1"/>
    <property type="molecule type" value="Genomic_DNA"/>
</dbReference>